<feature type="compositionally biased region" description="Polar residues" evidence="1">
    <location>
        <begin position="1"/>
        <end position="12"/>
    </location>
</feature>
<dbReference type="Gene3D" id="3.40.50.300">
    <property type="entry name" value="P-loop containing nucleotide triphosphate hydrolases"/>
    <property type="match status" value="1"/>
</dbReference>
<keyword evidence="4" id="KW-1185">Reference proteome</keyword>
<evidence type="ECO:0000313" key="3">
    <source>
        <dbReference type="EMBL" id="KAF5741291.1"/>
    </source>
</evidence>
<feature type="transmembrane region" description="Helical" evidence="2">
    <location>
        <begin position="376"/>
        <end position="394"/>
    </location>
</feature>
<name>A0A7J7D4P4_TRIWF</name>
<reference evidence="3 4" key="1">
    <citation type="journal article" date="2020" name="Nat. Commun.">
        <title>Genome of Tripterygium wilfordii and identification of cytochrome P450 involved in triptolide biosynthesis.</title>
        <authorList>
            <person name="Tu L."/>
            <person name="Su P."/>
            <person name="Zhang Z."/>
            <person name="Gao L."/>
            <person name="Wang J."/>
            <person name="Hu T."/>
            <person name="Zhou J."/>
            <person name="Zhang Y."/>
            <person name="Zhao Y."/>
            <person name="Liu Y."/>
            <person name="Song Y."/>
            <person name="Tong Y."/>
            <person name="Lu Y."/>
            <person name="Yang J."/>
            <person name="Xu C."/>
            <person name="Jia M."/>
            <person name="Peters R.J."/>
            <person name="Huang L."/>
            <person name="Gao W."/>
        </authorList>
    </citation>
    <scope>NUCLEOTIDE SEQUENCE [LARGE SCALE GENOMIC DNA]</scope>
    <source>
        <strain evidence="4">cv. XIE 37</strain>
        <tissue evidence="3">Leaf</tissue>
    </source>
</reference>
<gene>
    <name evidence="3" type="ORF">HS088_TW10G00287</name>
</gene>
<dbReference type="SUPFAM" id="SSF52540">
    <property type="entry name" value="P-loop containing nucleoside triphosphate hydrolases"/>
    <property type="match status" value="1"/>
</dbReference>
<organism evidence="3 4">
    <name type="scientific">Tripterygium wilfordii</name>
    <name type="common">Thunder God vine</name>
    <dbReference type="NCBI Taxonomy" id="458696"/>
    <lineage>
        <taxon>Eukaryota</taxon>
        <taxon>Viridiplantae</taxon>
        <taxon>Streptophyta</taxon>
        <taxon>Embryophyta</taxon>
        <taxon>Tracheophyta</taxon>
        <taxon>Spermatophyta</taxon>
        <taxon>Magnoliopsida</taxon>
        <taxon>eudicotyledons</taxon>
        <taxon>Gunneridae</taxon>
        <taxon>Pentapetalae</taxon>
        <taxon>rosids</taxon>
        <taxon>fabids</taxon>
        <taxon>Celastrales</taxon>
        <taxon>Celastraceae</taxon>
        <taxon>Tripterygium</taxon>
    </lineage>
</organism>
<dbReference type="FunCoup" id="A0A7J7D4P4">
    <property type="interactions" value="79"/>
</dbReference>
<proteinExistence type="predicted"/>
<keyword evidence="2" id="KW-0472">Membrane</keyword>
<keyword evidence="2" id="KW-1133">Transmembrane helix</keyword>
<dbReference type="Proteomes" id="UP000593562">
    <property type="component" value="Unassembled WGS sequence"/>
</dbReference>
<dbReference type="PANTHER" id="PTHR14241:SF32">
    <property type="entry name" value="VWFA DOMAIN-CONTAINING PROTEIN-RELATED"/>
    <property type="match status" value="1"/>
</dbReference>
<protein>
    <recommendedName>
        <fullName evidence="5">P-loop containing nucleoside triphosphate hydrolases superfamily protein</fullName>
    </recommendedName>
</protein>
<comment type="caution">
    <text evidence="3">The sequence shown here is derived from an EMBL/GenBank/DDBJ whole genome shotgun (WGS) entry which is preliminary data.</text>
</comment>
<feature type="region of interest" description="Disordered" evidence="1">
    <location>
        <begin position="1"/>
        <end position="27"/>
    </location>
</feature>
<keyword evidence="2" id="KW-0812">Transmembrane</keyword>
<dbReference type="InterPro" id="IPR027417">
    <property type="entry name" value="P-loop_NTPase"/>
</dbReference>
<dbReference type="OrthoDB" id="25620at2759"/>
<dbReference type="EMBL" id="JAAARO010000010">
    <property type="protein sequence ID" value="KAF5741291.1"/>
    <property type="molecule type" value="Genomic_DNA"/>
</dbReference>
<accession>A0A7J7D4P4</accession>
<dbReference type="InParanoid" id="A0A7J7D4P4"/>
<sequence>MGGATISSFNSTPEEEVSSVDQDFSNSSSVKPAYLRKVEDGGLNVKYNEADRPISPSSLDLEVNQRRRQNTYVEVWQSYDRLRTRSKNLEEAKCKISSYAPGVWIEELGGMKLSDYDVPKTTSLLLIGPKGSGKSSLINRISKVFDDDESSSERAQVSYNSLLGDGTYFIQEYMIPRGSTSFCLYDTRSLSDDLSENIEMIKCWMTKGVRHGELVIRESDGSDLRKKLKRKARGNGCQSCKVRIINFVIFVVDGLAFLKSMDTDGNTKTQFMQMIAETFNCPYLSFKDDKPVVVVTHGDLLSLTDRARIRVHLGKLLGISPAKQIFDIPEICEPATDLAIVDLLRYSLEHAERHLPCKKWIGDKVRSASLSGVSRSGFICLYIILGIAIIIACMRHAHGHHPAKPPPHVHFHHPAKPIPLVDWPKIDWHKIRHLWLDES</sequence>
<evidence type="ECO:0000313" key="4">
    <source>
        <dbReference type="Proteomes" id="UP000593562"/>
    </source>
</evidence>
<evidence type="ECO:0008006" key="5">
    <source>
        <dbReference type="Google" id="ProtNLM"/>
    </source>
</evidence>
<dbReference type="CDD" id="cd00882">
    <property type="entry name" value="Ras_like_GTPase"/>
    <property type="match status" value="1"/>
</dbReference>
<evidence type="ECO:0000256" key="2">
    <source>
        <dbReference type="SAM" id="Phobius"/>
    </source>
</evidence>
<dbReference type="PANTHER" id="PTHR14241">
    <property type="entry name" value="INTERFERON-INDUCED PROTEIN 44"/>
    <property type="match status" value="1"/>
</dbReference>
<dbReference type="AlphaFoldDB" id="A0A7J7D4P4"/>
<evidence type="ECO:0000256" key="1">
    <source>
        <dbReference type="SAM" id="MobiDB-lite"/>
    </source>
</evidence>